<dbReference type="Pfam" id="PF02706">
    <property type="entry name" value="Wzz"/>
    <property type="match status" value="1"/>
</dbReference>
<evidence type="ECO:0000256" key="3">
    <source>
        <dbReference type="ARBA" id="ARBA00022692"/>
    </source>
</evidence>
<feature type="transmembrane region" description="Helical" evidence="8">
    <location>
        <begin position="12"/>
        <end position="35"/>
    </location>
</feature>
<feature type="transmembrane region" description="Helical" evidence="8">
    <location>
        <begin position="397"/>
        <end position="417"/>
    </location>
</feature>
<evidence type="ECO:0000313" key="11">
    <source>
        <dbReference type="EMBL" id="MFC5768681.1"/>
    </source>
</evidence>
<dbReference type="InterPro" id="IPR050445">
    <property type="entry name" value="Bact_polysacc_biosynth/exp"/>
</dbReference>
<evidence type="ECO:0000256" key="7">
    <source>
        <dbReference type="SAM" id="MobiDB-lite"/>
    </source>
</evidence>
<evidence type="ECO:0000256" key="8">
    <source>
        <dbReference type="SAM" id="Phobius"/>
    </source>
</evidence>
<keyword evidence="2" id="KW-1003">Cell membrane</keyword>
<keyword evidence="5 8" id="KW-0472">Membrane</keyword>
<sequence>MTFQQFLLILRARFWVIAGVLAGVVFAALVVSLLLPKKYTAETSLVIDGKSDPILGAMLPAQMAPGYLATQVDIITSDRVAQRVVALTKMDQVPTVQEQWREATDGVGSVQVWLADSLKKSLDVKPSRESSVINLSYSGSDPQFVAAMANAFARAYIDTTLELKVEPARQYAQWFNDRTGGLRTELAAAQKRLSDYEQEHRIIASDGRLDVETARLAELNSQLVAVQGQRADSRSRQSQAGSAESLPEVMGNPLISGLKADIARLDAQRGQMLGRYGTNHPEIARVDAELSSLRQRVASETQRVVSSLGTTTRISAAREAEIAASVEEQKARVLELKAHRDQIAVLQRDVENAQRAYDLVTQRLAQTNLESQTQQTNVAVLTPATPPLVHSSPKMRLNLLLAVFVGTLLGVGIALALELFDQRVRGEDDLAGLAGVPVLGAVPTLASARGPGLFRRRAAA</sequence>
<keyword evidence="4 8" id="KW-1133">Transmembrane helix</keyword>
<evidence type="ECO:0000256" key="6">
    <source>
        <dbReference type="SAM" id="Coils"/>
    </source>
</evidence>
<evidence type="ECO:0000256" key="5">
    <source>
        <dbReference type="ARBA" id="ARBA00023136"/>
    </source>
</evidence>
<dbReference type="InterPro" id="IPR003856">
    <property type="entry name" value="LPS_length_determ_N"/>
</dbReference>
<keyword evidence="12" id="KW-1185">Reference proteome</keyword>
<dbReference type="NCBIfam" id="TIGR03017">
    <property type="entry name" value="EpsF"/>
    <property type="match status" value="1"/>
</dbReference>
<dbReference type="InterPro" id="IPR017468">
    <property type="entry name" value="Chain_len_reg_EpsF"/>
</dbReference>
<reference evidence="12" key="1">
    <citation type="journal article" date="2019" name="Int. J. Syst. Evol. Microbiol.">
        <title>The Global Catalogue of Microorganisms (GCM) 10K type strain sequencing project: providing services to taxonomists for standard genome sequencing and annotation.</title>
        <authorList>
            <consortium name="The Broad Institute Genomics Platform"/>
            <consortium name="The Broad Institute Genome Sequencing Center for Infectious Disease"/>
            <person name="Wu L."/>
            <person name="Ma J."/>
        </authorList>
    </citation>
    <scope>NUCLEOTIDE SEQUENCE [LARGE SCALE GENOMIC DNA]</scope>
    <source>
        <strain evidence="12">SHR3</strain>
    </source>
</reference>
<gene>
    <name evidence="11" type="primary">epsF</name>
    <name evidence="11" type="ORF">ACFPTN_04795</name>
</gene>
<dbReference type="InterPro" id="IPR032807">
    <property type="entry name" value="GNVR"/>
</dbReference>
<proteinExistence type="predicted"/>
<evidence type="ECO:0000256" key="1">
    <source>
        <dbReference type="ARBA" id="ARBA00004651"/>
    </source>
</evidence>
<dbReference type="Pfam" id="PF13807">
    <property type="entry name" value="GNVR"/>
    <property type="match status" value="1"/>
</dbReference>
<name>A0ABW1ANF4_9RHOO</name>
<dbReference type="Proteomes" id="UP001595974">
    <property type="component" value="Unassembled WGS sequence"/>
</dbReference>
<feature type="coiled-coil region" evidence="6">
    <location>
        <begin position="336"/>
        <end position="370"/>
    </location>
</feature>
<keyword evidence="3 8" id="KW-0812">Transmembrane</keyword>
<evidence type="ECO:0000313" key="12">
    <source>
        <dbReference type="Proteomes" id="UP001595974"/>
    </source>
</evidence>
<comment type="subcellular location">
    <subcellularLocation>
        <location evidence="1">Cell membrane</location>
        <topology evidence="1">Multi-pass membrane protein</topology>
    </subcellularLocation>
</comment>
<dbReference type="EMBL" id="JBHSOG010000014">
    <property type="protein sequence ID" value="MFC5768681.1"/>
    <property type="molecule type" value="Genomic_DNA"/>
</dbReference>
<evidence type="ECO:0000259" key="10">
    <source>
        <dbReference type="Pfam" id="PF13807"/>
    </source>
</evidence>
<dbReference type="PANTHER" id="PTHR32309:SF13">
    <property type="entry name" value="FERRIC ENTEROBACTIN TRANSPORT PROTEIN FEPE"/>
    <property type="match status" value="1"/>
</dbReference>
<keyword evidence="6" id="KW-0175">Coiled coil</keyword>
<evidence type="ECO:0000259" key="9">
    <source>
        <dbReference type="Pfam" id="PF02706"/>
    </source>
</evidence>
<feature type="domain" description="Polysaccharide chain length determinant N-terminal" evidence="9">
    <location>
        <begin position="4"/>
        <end position="85"/>
    </location>
</feature>
<comment type="caution">
    <text evidence="11">The sequence shown here is derived from an EMBL/GenBank/DDBJ whole genome shotgun (WGS) entry which is preliminary data.</text>
</comment>
<evidence type="ECO:0000256" key="2">
    <source>
        <dbReference type="ARBA" id="ARBA00022475"/>
    </source>
</evidence>
<dbReference type="RefSeq" id="WP_096448407.1">
    <property type="nucleotide sequence ID" value="NZ_JBHSOG010000014.1"/>
</dbReference>
<feature type="domain" description="Tyrosine-protein kinase G-rich" evidence="10">
    <location>
        <begin position="345"/>
        <end position="416"/>
    </location>
</feature>
<accession>A0ABW1ANF4</accession>
<evidence type="ECO:0000256" key="4">
    <source>
        <dbReference type="ARBA" id="ARBA00022989"/>
    </source>
</evidence>
<dbReference type="PANTHER" id="PTHR32309">
    <property type="entry name" value="TYROSINE-PROTEIN KINASE"/>
    <property type="match status" value="1"/>
</dbReference>
<feature type="region of interest" description="Disordered" evidence="7">
    <location>
        <begin position="227"/>
        <end position="248"/>
    </location>
</feature>
<organism evidence="11 12">
    <name type="scientific">Thauera sinica</name>
    <dbReference type="NCBI Taxonomy" id="2665146"/>
    <lineage>
        <taxon>Bacteria</taxon>
        <taxon>Pseudomonadati</taxon>
        <taxon>Pseudomonadota</taxon>
        <taxon>Betaproteobacteria</taxon>
        <taxon>Rhodocyclales</taxon>
        <taxon>Zoogloeaceae</taxon>
        <taxon>Thauera</taxon>
    </lineage>
</organism>
<protein>
    <submittedName>
        <fullName evidence="11">Chain length determinant protein EpsF</fullName>
    </submittedName>
</protein>